<dbReference type="GO" id="GO:0016787">
    <property type="term" value="F:hydrolase activity"/>
    <property type="evidence" value="ECO:0007669"/>
    <property type="project" value="UniProtKB-KW"/>
</dbReference>
<proteinExistence type="predicted"/>
<dbReference type="InterPro" id="IPR044567">
    <property type="entry name" value="CLSY/DRD1"/>
</dbReference>
<dbReference type="Pfam" id="PF00176">
    <property type="entry name" value="SNF2-rel_dom"/>
    <property type="match status" value="1"/>
</dbReference>
<dbReference type="Pfam" id="PF00271">
    <property type="entry name" value="Helicase_C"/>
    <property type="match status" value="1"/>
</dbReference>
<dbReference type="EC" id="3.6.1.3" evidence="9"/>
<dbReference type="InterPro" id="IPR000330">
    <property type="entry name" value="SNF2_N"/>
</dbReference>
<organism evidence="9">
    <name type="scientific">Glycine soja</name>
    <name type="common">Wild soybean</name>
    <dbReference type="NCBI Taxonomy" id="3848"/>
    <lineage>
        <taxon>Eukaryota</taxon>
        <taxon>Viridiplantae</taxon>
        <taxon>Streptophyta</taxon>
        <taxon>Embryophyta</taxon>
        <taxon>Tracheophyta</taxon>
        <taxon>Spermatophyta</taxon>
        <taxon>Magnoliopsida</taxon>
        <taxon>eudicotyledons</taxon>
        <taxon>Gunneridae</taxon>
        <taxon>Pentapetalae</taxon>
        <taxon>rosids</taxon>
        <taxon>fabids</taxon>
        <taxon>Fabales</taxon>
        <taxon>Fabaceae</taxon>
        <taxon>Papilionoideae</taxon>
        <taxon>50 kb inversion clade</taxon>
        <taxon>NPAAA clade</taxon>
        <taxon>indigoferoid/millettioid clade</taxon>
        <taxon>Phaseoleae</taxon>
        <taxon>Glycine</taxon>
        <taxon>Glycine subgen. Soja</taxon>
    </lineage>
</organism>
<dbReference type="SMART" id="SM00487">
    <property type="entry name" value="DEXDc"/>
    <property type="match status" value="1"/>
</dbReference>
<comment type="subcellular location">
    <subcellularLocation>
        <location evidence="1">Nucleus</location>
    </subcellularLocation>
</comment>
<keyword evidence="3 9" id="KW-0378">Hydrolase</keyword>
<evidence type="ECO:0000256" key="3">
    <source>
        <dbReference type="ARBA" id="ARBA00022801"/>
    </source>
</evidence>
<dbReference type="GO" id="GO:0005524">
    <property type="term" value="F:ATP binding"/>
    <property type="evidence" value="ECO:0007669"/>
    <property type="project" value="UniProtKB-KW"/>
</dbReference>
<dbReference type="PANTHER" id="PTHR45821">
    <property type="entry name" value="SNF2 DOMAIN-CONTAINING PROTEIN CLASSY 2-RELATED"/>
    <property type="match status" value="1"/>
</dbReference>
<dbReference type="SUPFAM" id="SSF52540">
    <property type="entry name" value="P-loop containing nucleoside triphosphate hydrolases"/>
    <property type="match status" value="2"/>
</dbReference>
<dbReference type="Proteomes" id="UP000053555">
    <property type="component" value="Unassembled WGS sequence"/>
</dbReference>
<dbReference type="InterPro" id="IPR014001">
    <property type="entry name" value="Helicase_ATP-bd"/>
</dbReference>
<reference evidence="9" key="1">
    <citation type="submission" date="2014-07" db="EMBL/GenBank/DDBJ databases">
        <title>Identification of a novel salt tolerance gene in wild soybean by whole-genome sequencing.</title>
        <authorList>
            <person name="Lam H.-M."/>
            <person name="Qi X."/>
            <person name="Li M.-W."/>
            <person name="Liu X."/>
            <person name="Xie M."/>
            <person name="Ni M."/>
            <person name="Xu X."/>
        </authorList>
    </citation>
    <scope>NUCLEOTIDE SEQUENCE [LARGE SCALE GENOMIC DNA]</scope>
    <source>
        <tissue evidence="9">Root</tissue>
    </source>
</reference>
<evidence type="ECO:0000256" key="6">
    <source>
        <dbReference type="ARBA" id="ARBA00023242"/>
    </source>
</evidence>
<dbReference type="SMART" id="SM00490">
    <property type="entry name" value="HELICc"/>
    <property type="match status" value="1"/>
</dbReference>
<dbReference type="GO" id="GO:0080188">
    <property type="term" value="P:gene silencing by siRNA-directed DNA methylation"/>
    <property type="evidence" value="ECO:0007669"/>
    <property type="project" value="InterPro"/>
</dbReference>
<protein>
    <submittedName>
        <fullName evidence="9">DNA repair protein rhp54</fullName>
        <ecNumber evidence="9">3.6.1.3</ecNumber>
        <ecNumber evidence="9">3.6.4.-</ecNumber>
    </submittedName>
</protein>
<feature type="domain" description="Helicase ATP-binding" evidence="7">
    <location>
        <begin position="18"/>
        <end position="235"/>
    </location>
</feature>
<keyword evidence="2" id="KW-0547">Nucleotide-binding</keyword>
<dbReference type="CDD" id="cd18793">
    <property type="entry name" value="SF2_C_SNF"/>
    <property type="match status" value="1"/>
</dbReference>
<dbReference type="InterPro" id="IPR001650">
    <property type="entry name" value="Helicase_C-like"/>
</dbReference>
<dbReference type="Gene3D" id="3.40.50.10810">
    <property type="entry name" value="Tandem AAA-ATPase domain"/>
    <property type="match status" value="1"/>
</dbReference>
<dbReference type="GO" id="GO:0004386">
    <property type="term" value="F:helicase activity"/>
    <property type="evidence" value="ECO:0007669"/>
    <property type="project" value="UniProtKB-KW"/>
</dbReference>
<accession>A0A0B2PB90</accession>
<name>A0A0B2PB90_GLYSO</name>
<evidence type="ECO:0000259" key="7">
    <source>
        <dbReference type="PROSITE" id="PS51192"/>
    </source>
</evidence>
<evidence type="ECO:0000256" key="2">
    <source>
        <dbReference type="ARBA" id="ARBA00022741"/>
    </source>
</evidence>
<dbReference type="PANTHER" id="PTHR45821:SF2">
    <property type="entry name" value="SNF2 DOMAIN-CONTAINING PROTEIN CLASSY 2"/>
    <property type="match status" value="1"/>
</dbReference>
<keyword evidence="5" id="KW-0067">ATP-binding</keyword>
<evidence type="ECO:0000256" key="1">
    <source>
        <dbReference type="ARBA" id="ARBA00004123"/>
    </source>
</evidence>
<dbReference type="AlphaFoldDB" id="A0A0B2PB90"/>
<feature type="domain" description="Helicase C-terminal" evidence="8">
    <location>
        <begin position="270"/>
        <end position="420"/>
    </location>
</feature>
<keyword evidence="4" id="KW-0347">Helicase</keyword>
<dbReference type="GO" id="GO:0005634">
    <property type="term" value="C:nucleus"/>
    <property type="evidence" value="ECO:0007669"/>
    <property type="project" value="UniProtKB-SubCell"/>
</dbReference>
<dbReference type="PROSITE" id="PS51192">
    <property type="entry name" value="HELICASE_ATP_BIND_1"/>
    <property type="match status" value="1"/>
</dbReference>
<sequence>MLLQMNITLWNMTTVFRAKTYGCGIQCVISHAPGAGKTFLIIAFLVSYLKQFPGKKPLILAPKNTLYTWCREFSKWEIFMPVYPIHGRGGTQRDTEQNSIALPGFPNPNKEVKHVLNCLEKIKLWQEKPSVLVMSYTAFLALMREGSEFAHRKYMVKALREGPGILILDEGHNPRSTKSRLRKGLMKVETDLRILLSDAYESANFDSTPGLLMNTTDKQHEILLKLHTRMDECIGYSLELELLVTLGSIHSWLVKTTACANKFFTVGQLKLLEEYKYDMKAGSKVKFVLSLVFRVMPREKILLINGELDIFERGKVIDKFEEHGGASKVLLASITACAEGISLTVASRVIFLDSAWNPLKMKQAIARAFRPGQEKMVYVYQLLATGTLEEDKYIRTTWKEWVTSMIFSEAFEENPSHSRA</sequence>
<dbReference type="InterPro" id="IPR049730">
    <property type="entry name" value="SNF2/RAD54-like_C"/>
</dbReference>
<evidence type="ECO:0000313" key="9">
    <source>
        <dbReference type="EMBL" id="KHN04789.1"/>
    </source>
</evidence>
<gene>
    <name evidence="9" type="ORF">glysoja_031889</name>
</gene>
<dbReference type="InterPro" id="IPR027417">
    <property type="entry name" value="P-loop_NTPase"/>
</dbReference>
<dbReference type="InterPro" id="IPR038718">
    <property type="entry name" value="SNF2-like_sf"/>
</dbReference>
<dbReference type="EMBL" id="KN668935">
    <property type="protein sequence ID" value="KHN04789.1"/>
    <property type="molecule type" value="Genomic_DNA"/>
</dbReference>
<dbReference type="EC" id="3.6.4.-" evidence="9"/>
<keyword evidence="6" id="KW-0539">Nucleus</keyword>
<evidence type="ECO:0000256" key="4">
    <source>
        <dbReference type="ARBA" id="ARBA00022806"/>
    </source>
</evidence>
<dbReference type="PROSITE" id="PS51194">
    <property type="entry name" value="HELICASE_CTER"/>
    <property type="match status" value="1"/>
</dbReference>
<evidence type="ECO:0000259" key="8">
    <source>
        <dbReference type="PROSITE" id="PS51194"/>
    </source>
</evidence>
<evidence type="ECO:0000256" key="5">
    <source>
        <dbReference type="ARBA" id="ARBA00022840"/>
    </source>
</evidence>
<dbReference type="Gene3D" id="3.40.50.300">
    <property type="entry name" value="P-loop containing nucleotide triphosphate hydrolases"/>
    <property type="match status" value="1"/>
</dbReference>